<dbReference type="EMBL" id="LMWP01000006">
    <property type="protein sequence ID" value="KUN31334.1"/>
    <property type="molecule type" value="Genomic_DNA"/>
</dbReference>
<dbReference type="Proteomes" id="UP000053398">
    <property type="component" value="Unassembled WGS sequence"/>
</dbReference>
<evidence type="ECO:0000313" key="3">
    <source>
        <dbReference type="Proteomes" id="UP000053398"/>
    </source>
</evidence>
<keyword evidence="3" id="KW-1185">Reference proteome</keyword>
<evidence type="ECO:0000256" key="1">
    <source>
        <dbReference type="SAM" id="SignalP"/>
    </source>
</evidence>
<organism evidence="2 3">
    <name type="scientific">Streptomyces corchorusii</name>
    <name type="common">Streptomyces chibaensis</name>
    <dbReference type="NCBI Taxonomy" id="1903"/>
    <lineage>
        <taxon>Bacteria</taxon>
        <taxon>Bacillati</taxon>
        <taxon>Actinomycetota</taxon>
        <taxon>Actinomycetes</taxon>
        <taxon>Kitasatosporales</taxon>
        <taxon>Streptomycetaceae</taxon>
        <taxon>Streptomyces</taxon>
    </lineage>
</organism>
<protein>
    <submittedName>
        <fullName evidence="2">Uncharacterized protein</fullName>
    </submittedName>
</protein>
<evidence type="ECO:0000313" key="2">
    <source>
        <dbReference type="EMBL" id="KUN31334.1"/>
    </source>
</evidence>
<sequence length="187" mass="20146">MNVYKRIALATATAALGAGLAGTTPAQAVERPGTAVQAASGFQNWSCGYNSGKGLEPRSLAHATTDHKLTVGPTLVELRNAKSHGTWFAWARVNAGIDAATGPGTQVWFDWSDDHGRTYHACGSPYHKVMLDAGVVQRENGPTFQAHTKAVNWVRGRWVKVCGAYWRMHSNGVPYVAKSACSKWYAS</sequence>
<feature type="signal peptide" evidence="1">
    <location>
        <begin position="1"/>
        <end position="28"/>
    </location>
</feature>
<proteinExistence type="predicted"/>
<dbReference type="AlphaFoldDB" id="A0A124HP74"/>
<reference evidence="2 3" key="1">
    <citation type="submission" date="2015-10" db="EMBL/GenBank/DDBJ databases">
        <title>Draft genome sequence of Streptomyces corchorusii DSM 40340, type strain for the species Streptomyces corchorusii.</title>
        <authorList>
            <person name="Ruckert C."/>
            <person name="Winkler A."/>
            <person name="Kalinowski J."/>
            <person name="Kampfer P."/>
            <person name="Glaeser S."/>
        </authorList>
    </citation>
    <scope>NUCLEOTIDE SEQUENCE [LARGE SCALE GENOMIC DNA]</scope>
    <source>
        <strain evidence="2 3">DSM 40340</strain>
    </source>
</reference>
<gene>
    <name evidence="2" type="ORF">AQJ11_07545</name>
</gene>
<accession>A0A124HP74</accession>
<feature type="chain" id="PRO_5007173540" evidence="1">
    <location>
        <begin position="29"/>
        <end position="187"/>
    </location>
</feature>
<dbReference type="RefSeq" id="WP_014677009.1">
    <property type="nucleotide sequence ID" value="NZ_KQ948353.1"/>
</dbReference>
<keyword evidence="1" id="KW-0732">Signal</keyword>
<comment type="caution">
    <text evidence="2">The sequence shown here is derived from an EMBL/GenBank/DDBJ whole genome shotgun (WGS) entry which is preliminary data.</text>
</comment>
<name>A0A124HP74_STRCK</name>